<dbReference type="PANTHER" id="PTHR43466">
    <property type="entry name" value="2-OXO-4-HYDROXY-4-CARBOXY-5-UREIDOIMIDAZOLINE DECARBOXYLASE-RELATED"/>
    <property type="match status" value="1"/>
</dbReference>
<accession>A0AAD5SBG2</accession>
<dbReference type="InterPro" id="IPR018020">
    <property type="entry name" value="OHCU_decarboxylase"/>
</dbReference>
<evidence type="ECO:0000259" key="7">
    <source>
        <dbReference type="Pfam" id="PF09349"/>
    </source>
</evidence>
<name>A0AAD5SBG2_9FUNG</name>
<dbReference type="GO" id="GO:0006144">
    <property type="term" value="P:purine nucleobase metabolic process"/>
    <property type="evidence" value="ECO:0007669"/>
    <property type="project" value="UniProtKB-KW"/>
</dbReference>
<evidence type="ECO:0000313" key="9">
    <source>
        <dbReference type="Proteomes" id="UP001212841"/>
    </source>
</evidence>
<comment type="catalytic activity">
    <reaction evidence="1">
        <text>5-hydroxy-2-oxo-4-ureido-2,5-dihydro-1H-imidazole-5-carboxylate + H(+) = (S)-allantoin + CO2</text>
        <dbReference type="Rhea" id="RHEA:26301"/>
        <dbReference type="ChEBI" id="CHEBI:15378"/>
        <dbReference type="ChEBI" id="CHEBI:15678"/>
        <dbReference type="ChEBI" id="CHEBI:16526"/>
        <dbReference type="ChEBI" id="CHEBI:58639"/>
        <dbReference type="EC" id="4.1.1.97"/>
    </reaction>
</comment>
<dbReference type="EC" id="4.1.1.97" evidence="3"/>
<evidence type="ECO:0000256" key="6">
    <source>
        <dbReference type="ARBA" id="ARBA00023239"/>
    </source>
</evidence>
<dbReference type="EMBL" id="JADGJD010000536">
    <property type="protein sequence ID" value="KAJ3050255.1"/>
    <property type="molecule type" value="Genomic_DNA"/>
</dbReference>
<keyword evidence="9" id="KW-1185">Reference proteome</keyword>
<comment type="pathway">
    <text evidence="2">Purine metabolism; urate degradation; (S)-allantoin from urate: step 3/3.</text>
</comment>
<dbReference type="Proteomes" id="UP001212841">
    <property type="component" value="Unassembled WGS sequence"/>
</dbReference>
<reference evidence="8" key="1">
    <citation type="submission" date="2020-05" db="EMBL/GenBank/DDBJ databases">
        <title>Phylogenomic resolution of chytrid fungi.</title>
        <authorList>
            <person name="Stajich J.E."/>
            <person name="Amses K."/>
            <person name="Simmons R."/>
            <person name="Seto K."/>
            <person name="Myers J."/>
            <person name="Bonds A."/>
            <person name="Quandt C.A."/>
            <person name="Barry K."/>
            <person name="Liu P."/>
            <person name="Grigoriev I."/>
            <person name="Longcore J.E."/>
            <person name="James T.Y."/>
        </authorList>
    </citation>
    <scope>NUCLEOTIDE SEQUENCE</scope>
    <source>
        <strain evidence="8">JEL0318</strain>
    </source>
</reference>
<evidence type="ECO:0000313" key="8">
    <source>
        <dbReference type="EMBL" id="KAJ3050255.1"/>
    </source>
</evidence>
<comment type="caution">
    <text evidence="8">The sequence shown here is derived from an EMBL/GenBank/DDBJ whole genome shotgun (WGS) entry which is preliminary data.</text>
</comment>
<gene>
    <name evidence="8" type="ORF">HK097_008773</name>
</gene>
<evidence type="ECO:0000256" key="1">
    <source>
        <dbReference type="ARBA" id="ARBA00001163"/>
    </source>
</evidence>
<evidence type="ECO:0000256" key="4">
    <source>
        <dbReference type="ARBA" id="ARBA00022631"/>
    </source>
</evidence>
<proteinExistence type="predicted"/>
<dbReference type="GO" id="GO:0019628">
    <property type="term" value="P:urate catabolic process"/>
    <property type="evidence" value="ECO:0007669"/>
    <property type="project" value="TreeGrafter"/>
</dbReference>
<evidence type="ECO:0000256" key="5">
    <source>
        <dbReference type="ARBA" id="ARBA00022793"/>
    </source>
</evidence>
<dbReference type="GO" id="GO:0051997">
    <property type="term" value="F:2-oxo-4-hydroxy-4-carboxy-5-ureidoimidazoline decarboxylase activity"/>
    <property type="evidence" value="ECO:0007669"/>
    <property type="project" value="UniProtKB-EC"/>
</dbReference>
<dbReference type="Pfam" id="PF09349">
    <property type="entry name" value="OHCU_decarbox"/>
    <property type="match status" value="1"/>
</dbReference>
<evidence type="ECO:0000256" key="2">
    <source>
        <dbReference type="ARBA" id="ARBA00004754"/>
    </source>
</evidence>
<dbReference type="GO" id="GO:0005777">
    <property type="term" value="C:peroxisome"/>
    <property type="evidence" value="ECO:0007669"/>
    <property type="project" value="TreeGrafter"/>
</dbReference>
<evidence type="ECO:0000256" key="3">
    <source>
        <dbReference type="ARBA" id="ARBA00012257"/>
    </source>
</evidence>
<dbReference type="PANTHER" id="PTHR43466:SF1">
    <property type="entry name" value="2-OXO-4-HYDROXY-4-CARBOXY-5-UREIDOIMIDAZOLINE DECARBOXYLASE-RELATED"/>
    <property type="match status" value="1"/>
</dbReference>
<dbReference type="InterPro" id="IPR036778">
    <property type="entry name" value="OHCU_decarboxylase_sf"/>
</dbReference>
<dbReference type="Gene3D" id="1.10.3330.10">
    <property type="entry name" value="Oxo-4-hydroxy-4-carboxy-5-ureidoimidazoline decarboxylase"/>
    <property type="match status" value="1"/>
</dbReference>
<sequence length="151" mass="16778">PAPPLAEALYARRPFSSYPDLLAQTEYLISSLPSTAKLEVINAHPAIGVNKTNLSALSYAEQGYNKPGAATPNVTEDEETNQTLQRLNAEYESKFGFRFVVFVNGRPRKEIIPVLQNRMETGTKEGELETGLREMLAIARDRLKKLEPEAS</sequence>
<feature type="domain" description="Oxo-4-hydroxy-4-carboxy-5-ureidoimidazoline decarboxylase" evidence="7">
    <location>
        <begin position="3"/>
        <end position="144"/>
    </location>
</feature>
<dbReference type="AlphaFoldDB" id="A0AAD5SBG2"/>
<keyword evidence="5" id="KW-0210">Decarboxylase</keyword>
<organism evidence="8 9">
    <name type="scientific">Rhizophlyctis rosea</name>
    <dbReference type="NCBI Taxonomy" id="64517"/>
    <lineage>
        <taxon>Eukaryota</taxon>
        <taxon>Fungi</taxon>
        <taxon>Fungi incertae sedis</taxon>
        <taxon>Chytridiomycota</taxon>
        <taxon>Chytridiomycota incertae sedis</taxon>
        <taxon>Chytridiomycetes</taxon>
        <taxon>Rhizophlyctidales</taxon>
        <taxon>Rhizophlyctidaceae</taxon>
        <taxon>Rhizophlyctis</taxon>
    </lineage>
</organism>
<protein>
    <recommendedName>
        <fullName evidence="3">2-oxo-4-hydroxy-4-carboxy-5-ureidoimidazoline decarboxylase</fullName>
        <ecNumber evidence="3">4.1.1.97</ecNumber>
    </recommendedName>
</protein>
<keyword evidence="6" id="KW-0456">Lyase</keyword>
<keyword evidence="4" id="KW-0659">Purine metabolism</keyword>
<dbReference type="SUPFAM" id="SSF158694">
    <property type="entry name" value="UraD-Like"/>
    <property type="match status" value="1"/>
</dbReference>
<feature type="non-terminal residue" evidence="8">
    <location>
        <position position="1"/>
    </location>
</feature>